<evidence type="ECO:0000313" key="2">
    <source>
        <dbReference type="EMBL" id="ROW00561.1"/>
    </source>
</evidence>
<keyword evidence="1" id="KW-0732">Signal</keyword>
<evidence type="ECO:0000256" key="1">
    <source>
        <dbReference type="SAM" id="SignalP"/>
    </source>
</evidence>
<dbReference type="EMBL" id="LJZO01000008">
    <property type="protein sequence ID" value="ROW00561.1"/>
    <property type="molecule type" value="Genomic_DNA"/>
</dbReference>
<name>A0A423WB30_CYTCH</name>
<feature type="chain" id="PRO_5019058057" evidence="1">
    <location>
        <begin position="19"/>
        <end position="91"/>
    </location>
</feature>
<gene>
    <name evidence="2" type="ORF">VSDG_03392</name>
</gene>
<proteinExistence type="predicted"/>
<keyword evidence="3" id="KW-1185">Reference proteome</keyword>
<evidence type="ECO:0000313" key="3">
    <source>
        <dbReference type="Proteomes" id="UP000284375"/>
    </source>
</evidence>
<feature type="signal peptide" evidence="1">
    <location>
        <begin position="1"/>
        <end position="18"/>
    </location>
</feature>
<accession>A0A423WB30</accession>
<organism evidence="2 3">
    <name type="scientific">Cytospora chrysosperma</name>
    <name type="common">Cytospora canker fungus</name>
    <name type="synonym">Sphaeria chrysosperma</name>
    <dbReference type="NCBI Taxonomy" id="252740"/>
    <lineage>
        <taxon>Eukaryota</taxon>
        <taxon>Fungi</taxon>
        <taxon>Dikarya</taxon>
        <taxon>Ascomycota</taxon>
        <taxon>Pezizomycotina</taxon>
        <taxon>Sordariomycetes</taxon>
        <taxon>Sordariomycetidae</taxon>
        <taxon>Diaporthales</taxon>
        <taxon>Cytosporaceae</taxon>
        <taxon>Cytospora</taxon>
    </lineage>
</organism>
<protein>
    <submittedName>
        <fullName evidence="2">Uncharacterized protein</fullName>
    </submittedName>
</protein>
<reference evidence="2 3" key="1">
    <citation type="submission" date="2015-09" db="EMBL/GenBank/DDBJ databases">
        <title>Host preference determinants of Valsa canker pathogens revealed by comparative genomics.</title>
        <authorList>
            <person name="Yin Z."/>
            <person name="Huang L."/>
        </authorList>
    </citation>
    <scope>NUCLEOTIDE SEQUENCE [LARGE SCALE GENOMIC DNA]</scope>
    <source>
        <strain evidence="2 3">YSFL</strain>
    </source>
</reference>
<dbReference type="OrthoDB" id="4776390at2759"/>
<dbReference type="STRING" id="252740.A0A423WB30"/>
<comment type="caution">
    <text evidence="2">The sequence shown here is derived from an EMBL/GenBank/DDBJ whole genome shotgun (WGS) entry which is preliminary data.</text>
</comment>
<dbReference type="Proteomes" id="UP000284375">
    <property type="component" value="Unassembled WGS sequence"/>
</dbReference>
<sequence>MRLTLLSVILELSTIAVAGPVPQSGHDLLVPFSAPYIKPRENVDVDIADGFKKREDIDIADGFKRREENIDIADGFKKRQEDIDIADGFRL</sequence>
<dbReference type="AlphaFoldDB" id="A0A423WB30"/>